<keyword evidence="3" id="KW-1185">Reference proteome</keyword>
<protein>
    <recommendedName>
        <fullName evidence="4">HdeD family acid-resistance protein</fullName>
    </recommendedName>
</protein>
<feature type="transmembrane region" description="Helical" evidence="1">
    <location>
        <begin position="48"/>
        <end position="67"/>
    </location>
</feature>
<dbReference type="PANTHER" id="PTHR34989">
    <property type="entry name" value="PROTEIN HDED"/>
    <property type="match status" value="1"/>
</dbReference>
<dbReference type="Proteomes" id="UP001055153">
    <property type="component" value="Unassembled WGS sequence"/>
</dbReference>
<dbReference type="InterPro" id="IPR052712">
    <property type="entry name" value="Acid_resist_chaperone_HdeD"/>
</dbReference>
<feature type="transmembrane region" description="Helical" evidence="1">
    <location>
        <begin position="79"/>
        <end position="97"/>
    </location>
</feature>
<proteinExistence type="predicted"/>
<accession>A0ABQ4SM25</accession>
<comment type="caution">
    <text evidence="2">The sequence shown here is derived from an EMBL/GenBank/DDBJ whole genome shotgun (WGS) entry which is preliminary data.</text>
</comment>
<feature type="transmembrane region" description="Helical" evidence="1">
    <location>
        <begin position="136"/>
        <end position="155"/>
    </location>
</feature>
<feature type="transmembrane region" description="Helical" evidence="1">
    <location>
        <begin position="20"/>
        <end position="42"/>
    </location>
</feature>
<feature type="transmembrane region" description="Helical" evidence="1">
    <location>
        <begin position="161"/>
        <end position="183"/>
    </location>
</feature>
<evidence type="ECO:0000256" key="1">
    <source>
        <dbReference type="SAM" id="Phobius"/>
    </source>
</evidence>
<keyword evidence="1" id="KW-0812">Transmembrane</keyword>
<keyword evidence="1" id="KW-1133">Transmembrane helix</keyword>
<sequence>MSSTMSPRDASAGAARGRWWLIAVGALLLALGLLGLSLTLAFTIASTLWYGVLLLVAGLGEIAEAAARPGESEPWQARAIRIAAGILYLLGGLYAIVRPLDASLALTLVLGLVLVASGLVRIVWAVTHEVRGSRTGIILLAVLSGILGAAILAQWPWSGLWAIGLLVSCELIAAGLSWCWIGLARGRPAAAAMPARGSGLPAH</sequence>
<gene>
    <name evidence="2" type="ORF">GMJLKIPL_4700</name>
</gene>
<organism evidence="2 3">
    <name type="scientific">Methylobacterium isbiliense</name>
    <dbReference type="NCBI Taxonomy" id="315478"/>
    <lineage>
        <taxon>Bacteria</taxon>
        <taxon>Pseudomonadati</taxon>
        <taxon>Pseudomonadota</taxon>
        <taxon>Alphaproteobacteria</taxon>
        <taxon>Hyphomicrobiales</taxon>
        <taxon>Methylobacteriaceae</taxon>
        <taxon>Methylobacterium</taxon>
    </lineage>
</organism>
<dbReference type="Pfam" id="PF03729">
    <property type="entry name" value="DUF308"/>
    <property type="match status" value="2"/>
</dbReference>
<evidence type="ECO:0008006" key="4">
    <source>
        <dbReference type="Google" id="ProtNLM"/>
    </source>
</evidence>
<keyword evidence="1" id="KW-0472">Membrane</keyword>
<dbReference type="RefSeq" id="WP_238239906.1">
    <property type="nucleotide sequence ID" value="NZ_BPQQ01000060.1"/>
</dbReference>
<dbReference type="InterPro" id="IPR005325">
    <property type="entry name" value="DUF308_memb"/>
</dbReference>
<name>A0ABQ4SM25_9HYPH</name>
<reference evidence="2" key="1">
    <citation type="journal article" date="2021" name="Front. Microbiol.">
        <title>Comprehensive Comparative Genomics and Phenotyping of Methylobacterium Species.</title>
        <authorList>
            <person name="Alessa O."/>
            <person name="Ogura Y."/>
            <person name="Fujitani Y."/>
            <person name="Takami H."/>
            <person name="Hayashi T."/>
            <person name="Sahin N."/>
            <person name="Tani A."/>
        </authorList>
    </citation>
    <scope>NUCLEOTIDE SEQUENCE</scope>
    <source>
        <strain evidence="2">DSM 17168</strain>
    </source>
</reference>
<evidence type="ECO:0000313" key="3">
    <source>
        <dbReference type="Proteomes" id="UP001055153"/>
    </source>
</evidence>
<feature type="transmembrane region" description="Helical" evidence="1">
    <location>
        <begin position="103"/>
        <end position="124"/>
    </location>
</feature>
<dbReference type="PANTHER" id="PTHR34989:SF1">
    <property type="entry name" value="PROTEIN HDED"/>
    <property type="match status" value="1"/>
</dbReference>
<evidence type="ECO:0000313" key="2">
    <source>
        <dbReference type="EMBL" id="GJE02751.1"/>
    </source>
</evidence>
<dbReference type="EMBL" id="BPQQ01000060">
    <property type="protein sequence ID" value="GJE02751.1"/>
    <property type="molecule type" value="Genomic_DNA"/>
</dbReference>
<reference evidence="2" key="2">
    <citation type="submission" date="2021-08" db="EMBL/GenBank/DDBJ databases">
        <authorList>
            <person name="Tani A."/>
            <person name="Ola A."/>
            <person name="Ogura Y."/>
            <person name="Katsura K."/>
            <person name="Hayashi T."/>
        </authorList>
    </citation>
    <scope>NUCLEOTIDE SEQUENCE</scope>
    <source>
        <strain evidence="2">DSM 17168</strain>
    </source>
</reference>